<dbReference type="InterPro" id="IPR003710">
    <property type="entry name" value="ApbA"/>
</dbReference>
<dbReference type="FunFam" id="1.10.1040.10:FF:000017">
    <property type="entry name" value="2-dehydropantoate 2-reductase"/>
    <property type="match status" value="1"/>
</dbReference>
<evidence type="ECO:0000256" key="3">
    <source>
        <dbReference type="ARBA" id="ARBA00023002"/>
    </source>
</evidence>
<dbReference type="Gene3D" id="1.10.1040.10">
    <property type="entry name" value="N-(1-d-carboxylethyl)-l-norvaline Dehydrogenase, domain 2"/>
    <property type="match status" value="1"/>
</dbReference>
<dbReference type="AlphaFoldDB" id="A0A6J3LSH1"/>
<dbReference type="PANTHER" id="PTHR21708">
    <property type="entry name" value="PROBABLE 2-DEHYDROPANTOATE 2-REDUCTASE"/>
    <property type="match status" value="1"/>
</dbReference>
<dbReference type="InterPro" id="IPR013332">
    <property type="entry name" value="KPR_N"/>
</dbReference>
<dbReference type="InterPro" id="IPR036291">
    <property type="entry name" value="NAD(P)-bd_dom_sf"/>
</dbReference>
<dbReference type="OrthoDB" id="3609at2759"/>
<comment type="similarity">
    <text evidence="1">Belongs to the ketopantoate reductase family.</text>
</comment>
<sequence length="351" mass="38990">MSIANKARVLLIGSGSVGTIAAHALEAGRKAAVSIVCRSNYDVVKREGFSIDSIEHGRDITNFRPTEILKTIPDVRKENLQPYDYLVVTTKNIPDLPPPSIHDLVAPAVTPSVTSILLLQNGLNIEKPFQNAFPRNPILSGVSLIGSRQLSPGKVLHTGRDKAFVGVFPSSSPQPKPPIQKSELQARRFVDLYNASGRVRWEYDADVLSTRWRKLVYNASFNSIAAILQMDTGRMRMSHFIIKDLIRPAMLEIMAIARAAGAVLEEDVHEMFIRIDDADKAYLPSMGQDVMRGNLIELETIVGEPVREAERLGVPAPTLRVLYSLLRGIQLKTKEAKGLWEAKFDDDNPYR</sequence>
<dbReference type="Proteomes" id="UP000504637">
    <property type="component" value="Unplaced"/>
</dbReference>
<reference evidence="7" key="2">
    <citation type="submission" date="2020-04" db="EMBL/GenBank/DDBJ databases">
        <authorList>
            <consortium name="NCBI Genome Project"/>
        </authorList>
    </citation>
    <scope>NUCLEOTIDE SEQUENCE</scope>
    <source>
        <strain evidence="7">CBS 342.82</strain>
    </source>
</reference>
<dbReference type="GO" id="GO:0015940">
    <property type="term" value="P:pantothenate biosynthetic process"/>
    <property type="evidence" value="ECO:0007669"/>
    <property type="project" value="InterPro"/>
</dbReference>
<feature type="domain" description="Ketopantoate reductase N-terminal" evidence="4">
    <location>
        <begin position="9"/>
        <end position="168"/>
    </location>
</feature>
<dbReference type="InterPro" id="IPR013328">
    <property type="entry name" value="6PGD_dom2"/>
</dbReference>
<dbReference type="NCBIfam" id="TIGR00745">
    <property type="entry name" value="apbA_panE"/>
    <property type="match status" value="1"/>
</dbReference>
<dbReference type="GeneID" id="54359821"/>
<feature type="domain" description="Ketopantoate reductase C-terminal" evidence="5">
    <location>
        <begin position="206"/>
        <end position="330"/>
    </location>
</feature>
<dbReference type="GO" id="GO:0005737">
    <property type="term" value="C:cytoplasm"/>
    <property type="evidence" value="ECO:0007669"/>
    <property type="project" value="TreeGrafter"/>
</dbReference>
<name>A0A6J3LSH1_9PEZI</name>
<gene>
    <name evidence="7" type="ORF">K489DRAFT_327870</name>
</gene>
<reference evidence="7" key="3">
    <citation type="submission" date="2025-08" db="UniProtKB">
        <authorList>
            <consortium name="RefSeq"/>
        </authorList>
    </citation>
    <scope>IDENTIFICATION</scope>
    <source>
        <strain evidence="7">CBS 342.82</strain>
    </source>
</reference>
<dbReference type="Pfam" id="PF08546">
    <property type="entry name" value="ApbA_C"/>
    <property type="match status" value="1"/>
</dbReference>
<dbReference type="InterPro" id="IPR051402">
    <property type="entry name" value="KPR-Related"/>
</dbReference>
<reference evidence="7" key="1">
    <citation type="submission" date="2020-01" db="EMBL/GenBank/DDBJ databases">
        <authorList>
            <consortium name="DOE Joint Genome Institute"/>
            <person name="Haridas S."/>
            <person name="Albert R."/>
            <person name="Binder M."/>
            <person name="Bloem J."/>
            <person name="Labutti K."/>
            <person name="Salamov A."/>
            <person name="Andreopoulos B."/>
            <person name="Baker S.E."/>
            <person name="Barry K."/>
            <person name="Bills G."/>
            <person name="Bluhm B.H."/>
            <person name="Cannon C."/>
            <person name="Castanera R."/>
            <person name="Culley D.E."/>
            <person name="Daum C."/>
            <person name="Ezra D."/>
            <person name="Gonzalez J.B."/>
            <person name="Henrissat B."/>
            <person name="Kuo A."/>
            <person name="Liang C."/>
            <person name="Lipzen A."/>
            <person name="Lutzoni F."/>
            <person name="Magnuson J."/>
            <person name="Mondo S."/>
            <person name="Nolan M."/>
            <person name="Ohm R."/>
            <person name="Pangilinan J."/>
            <person name="Park H.-J."/>
            <person name="Ramirez L."/>
            <person name="Alfaro M."/>
            <person name="Sun H."/>
            <person name="Tritt A."/>
            <person name="Yoshinaga Y."/>
            <person name="Zwiers L.-H."/>
            <person name="Turgeon B.G."/>
            <person name="Goodwin S.B."/>
            <person name="Spatafora J.W."/>
            <person name="Crous P.W."/>
            <person name="Grigoriev I.V."/>
        </authorList>
    </citation>
    <scope>NUCLEOTIDE SEQUENCE</scope>
    <source>
        <strain evidence="7">CBS 342.82</strain>
    </source>
</reference>
<dbReference type="PANTHER" id="PTHR21708:SF30">
    <property type="entry name" value="2-DEHYDROPANTOATE 2-REDUCTASE-RELATED"/>
    <property type="match status" value="1"/>
</dbReference>
<dbReference type="SUPFAM" id="SSF48179">
    <property type="entry name" value="6-phosphogluconate dehydrogenase C-terminal domain-like"/>
    <property type="match status" value="1"/>
</dbReference>
<dbReference type="Pfam" id="PF02558">
    <property type="entry name" value="ApbA"/>
    <property type="match status" value="1"/>
</dbReference>
<dbReference type="GO" id="GO:0008677">
    <property type="term" value="F:2-dehydropantoate 2-reductase activity"/>
    <property type="evidence" value="ECO:0007669"/>
    <property type="project" value="InterPro"/>
</dbReference>
<evidence type="ECO:0000256" key="1">
    <source>
        <dbReference type="ARBA" id="ARBA00007870"/>
    </source>
</evidence>
<evidence type="ECO:0000313" key="6">
    <source>
        <dbReference type="Proteomes" id="UP000504637"/>
    </source>
</evidence>
<evidence type="ECO:0000313" key="7">
    <source>
        <dbReference type="RefSeq" id="XP_033455275.1"/>
    </source>
</evidence>
<dbReference type="InterPro" id="IPR013752">
    <property type="entry name" value="KPA_reductase"/>
</dbReference>
<dbReference type="InterPro" id="IPR008927">
    <property type="entry name" value="6-PGluconate_DH-like_C_sf"/>
</dbReference>
<dbReference type="Gene3D" id="3.40.50.720">
    <property type="entry name" value="NAD(P)-binding Rossmann-like Domain"/>
    <property type="match status" value="1"/>
</dbReference>
<evidence type="ECO:0000259" key="4">
    <source>
        <dbReference type="Pfam" id="PF02558"/>
    </source>
</evidence>
<keyword evidence="2" id="KW-0521">NADP</keyword>
<keyword evidence="6" id="KW-1185">Reference proteome</keyword>
<accession>A0A6J3LSH1</accession>
<dbReference type="RefSeq" id="XP_033455275.1">
    <property type="nucleotide sequence ID" value="XM_033602021.1"/>
</dbReference>
<evidence type="ECO:0000259" key="5">
    <source>
        <dbReference type="Pfam" id="PF08546"/>
    </source>
</evidence>
<dbReference type="SUPFAM" id="SSF51735">
    <property type="entry name" value="NAD(P)-binding Rossmann-fold domains"/>
    <property type="match status" value="1"/>
</dbReference>
<evidence type="ECO:0000256" key="2">
    <source>
        <dbReference type="ARBA" id="ARBA00022857"/>
    </source>
</evidence>
<protein>
    <submittedName>
        <fullName evidence="7">2-dehydropantoate 2-reductase</fullName>
    </submittedName>
</protein>
<keyword evidence="3" id="KW-0560">Oxidoreductase</keyword>
<proteinExistence type="inferred from homology"/>
<organism evidence="7">
    <name type="scientific">Dissoconium aciculare CBS 342.82</name>
    <dbReference type="NCBI Taxonomy" id="1314786"/>
    <lineage>
        <taxon>Eukaryota</taxon>
        <taxon>Fungi</taxon>
        <taxon>Dikarya</taxon>
        <taxon>Ascomycota</taxon>
        <taxon>Pezizomycotina</taxon>
        <taxon>Dothideomycetes</taxon>
        <taxon>Dothideomycetidae</taxon>
        <taxon>Mycosphaerellales</taxon>
        <taxon>Dissoconiaceae</taxon>
        <taxon>Dissoconium</taxon>
    </lineage>
</organism>